<proteinExistence type="predicted"/>
<reference evidence="3" key="1">
    <citation type="journal article" date="2019" name="bioRxiv">
        <title>Genomics, evolutionary history and diagnostics of the Alternaria alternata species group including apple and Asian pear pathotypes.</title>
        <authorList>
            <person name="Armitage A.D."/>
            <person name="Cockerton H.M."/>
            <person name="Sreenivasaprasad S."/>
            <person name="Woodhall J.W."/>
            <person name="Lane C.R."/>
            <person name="Harrison R.J."/>
            <person name="Clarkson J.P."/>
        </authorList>
    </citation>
    <scope>NUCLEOTIDE SEQUENCE [LARGE SCALE GENOMIC DNA]</scope>
    <source>
        <strain evidence="3">FERA 635</strain>
    </source>
</reference>
<name>A0ABY0FNI9_9PLEO</name>
<feature type="compositionally biased region" description="Basic and acidic residues" evidence="1">
    <location>
        <begin position="518"/>
        <end position="530"/>
    </location>
</feature>
<sequence>MSDSDPRPLLRKLYKYPISTLAVLADHRGAVSGGQSVEEFFPGKGIGPESDFDIYLPRNPHAIMDTMHLLRIAGVTWRNGLSATFEDIRECKSAMLPAKTLLRMAEELCIDSQNLGPYIKVRFGDNGDCAKFANSLTLGLREAYKINHDSQNKGLYEEDHWWYYDIQRGEGRFVVLDETFKKCTHDLLDSTNRLSERRCKKKIEKQKRRWEKQGLPVTLFWKHLLRRLRTEGRSMKDDRIQDIVDKCFHEGFPKRRSGKTEKTRKTENRKTEEPTLVYPGFDFQMLQGTLRGGTKVQLMLLPSNESILHPVIKFYATHIMSFIGGIFKAHLYHDPSKEYKSYTMDISEHQYKHKHSSRGISKYQERGWTFEEFPKSEDTLRSGGDPKVKMVSFRDIYRSALRTQCGDAQDIPKHVEDYFQKRESAFRVSNWTERQRKIEHINYVDYEGEKGSNHKPAGVVDWVHDALDGHEDVTPKAEWNKREEPQFVLLDLWFGGAGAAAIHTAHYLEGLSFEDVPDESHSESDSDKTLVNDSDS</sequence>
<dbReference type="Proteomes" id="UP000293195">
    <property type="component" value="Unassembled WGS sequence"/>
</dbReference>
<comment type="caution">
    <text evidence="2">The sequence shown here is derived from an EMBL/GenBank/DDBJ whole genome shotgun (WGS) entry which is preliminary data.</text>
</comment>
<feature type="region of interest" description="Disordered" evidence="1">
    <location>
        <begin position="516"/>
        <end position="536"/>
    </location>
</feature>
<keyword evidence="3" id="KW-1185">Reference proteome</keyword>
<evidence type="ECO:0000313" key="3">
    <source>
        <dbReference type="Proteomes" id="UP000293195"/>
    </source>
</evidence>
<evidence type="ECO:0000313" key="2">
    <source>
        <dbReference type="EMBL" id="RYN81525.1"/>
    </source>
</evidence>
<evidence type="ECO:0000256" key="1">
    <source>
        <dbReference type="SAM" id="MobiDB-lite"/>
    </source>
</evidence>
<organism evidence="2 3">
    <name type="scientific">Alternaria tenuissima</name>
    <dbReference type="NCBI Taxonomy" id="119927"/>
    <lineage>
        <taxon>Eukaryota</taxon>
        <taxon>Fungi</taxon>
        <taxon>Dikarya</taxon>
        <taxon>Ascomycota</taxon>
        <taxon>Pezizomycotina</taxon>
        <taxon>Dothideomycetes</taxon>
        <taxon>Pleosporomycetidae</taxon>
        <taxon>Pleosporales</taxon>
        <taxon>Pleosporineae</taxon>
        <taxon>Pleosporaceae</taxon>
        <taxon>Alternaria</taxon>
        <taxon>Alternaria sect. Alternaria</taxon>
        <taxon>Alternaria alternata complex</taxon>
    </lineage>
</organism>
<gene>
    <name evidence="2" type="ORF">AA0119_g13472</name>
</gene>
<protein>
    <submittedName>
        <fullName evidence="2">Uncharacterized protein</fullName>
    </submittedName>
</protein>
<dbReference type="EMBL" id="PDXF01000276">
    <property type="protein sequence ID" value="RYN81525.1"/>
    <property type="molecule type" value="Genomic_DNA"/>
</dbReference>
<accession>A0ABY0FNI9</accession>